<keyword evidence="2" id="KW-1185">Reference proteome</keyword>
<dbReference type="PANTHER" id="PTHR33332">
    <property type="entry name" value="REVERSE TRANSCRIPTASE DOMAIN-CONTAINING PROTEIN"/>
    <property type="match status" value="1"/>
</dbReference>
<name>A0A3M0KTX4_HIRRU</name>
<dbReference type="AlphaFoldDB" id="A0A3M0KTX4"/>
<gene>
    <name evidence="1" type="ORF">DUI87_09311</name>
</gene>
<comment type="caution">
    <text evidence="1">The sequence shown here is derived from an EMBL/GenBank/DDBJ whole genome shotgun (WGS) entry which is preliminary data.</text>
</comment>
<dbReference type="OrthoDB" id="276744at2759"/>
<sequence length="176" mass="20597">MCVQVAKKANAILACIRNSVASRTMEVMIPPYLECCVQFWAPHFKKVIEVLEQVHRRAMELGKGLESESYEEQLRELGLLSLKKRRLREDLITLYNYLKEDCKEVGVGLFFQVTSNRMTGSDVKLYHGSFRLDIRKNFFIESSVKHWNRLPKKCSSHHSQKYLKDVAVVDMVQWWA</sequence>
<organism evidence="1 2">
    <name type="scientific">Hirundo rustica rustica</name>
    <dbReference type="NCBI Taxonomy" id="333673"/>
    <lineage>
        <taxon>Eukaryota</taxon>
        <taxon>Metazoa</taxon>
        <taxon>Chordata</taxon>
        <taxon>Craniata</taxon>
        <taxon>Vertebrata</taxon>
        <taxon>Euteleostomi</taxon>
        <taxon>Archelosauria</taxon>
        <taxon>Archosauria</taxon>
        <taxon>Dinosauria</taxon>
        <taxon>Saurischia</taxon>
        <taxon>Theropoda</taxon>
        <taxon>Coelurosauria</taxon>
        <taxon>Aves</taxon>
        <taxon>Neognathae</taxon>
        <taxon>Neoaves</taxon>
        <taxon>Telluraves</taxon>
        <taxon>Australaves</taxon>
        <taxon>Passeriformes</taxon>
        <taxon>Sylvioidea</taxon>
        <taxon>Hirundinidae</taxon>
        <taxon>Hirundo</taxon>
    </lineage>
</organism>
<reference evidence="1 2" key="1">
    <citation type="submission" date="2018-07" db="EMBL/GenBank/DDBJ databases">
        <title>A high quality draft genome assembly of the barn swallow (H. rustica rustica).</title>
        <authorList>
            <person name="Formenti G."/>
            <person name="Chiara M."/>
            <person name="Poveda L."/>
            <person name="Francoijs K.-J."/>
            <person name="Bonisoli-Alquati A."/>
            <person name="Canova L."/>
            <person name="Gianfranceschi L."/>
            <person name="Horner D.S."/>
            <person name="Saino N."/>
        </authorList>
    </citation>
    <scope>NUCLEOTIDE SEQUENCE [LARGE SCALE GENOMIC DNA]</scope>
    <source>
        <strain evidence="1">Chelidonia</strain>
        <tissue evidence="1">Blood</tissue>
    </source>
</reference>
<dbReference type="EMBL" id="QRBI01000105">
    <property type="protein sequence ID" value="RMC14220.1"/>
    <property type="molecule type" value="Genomic_DNA"/>
</dbReference>
<dbReference type="Proteomes" id="UP000269221">
    <property type="component" value="Unassembled WGS sequence"/>
</dbReference>
<evidence type="ECO:0000313" key="2">
    <source>
        <dbReference type="Proteomes" id="UP000269221"/>
    </source>
</evidence>
<dbReference type="STRING" id="333673.A0A3M0KTX4"/>
<protein>
    <submittedName>
        <fullName evidence="1">Uncharacterized protein</fullName>
    </submittedName>
</protein>
<accession>A0A3M0KTX4</accession>
<evidence type="ECO:0000313" key="1">
    <source>
        <dbReference type="EMBL" id="RMC14220.1"/>
    </source>
</evidence>
<proteinExistence type="predicted"/>